<evidence type="ECO:0000313" key="2">
    <source>
        <dbReference type="EMBL" id="EKM48710.1"/>
    </source>
</evidence>
<dbReference type="Proteomes" id="UP000008370">
    <property type="component" value="Unassembled WGS sequence"/>
</dbReference>
<evidence type="ECO:0000256" key="1">
    <source>
        <dbReference type="SAM" id="MobiDB-lite"/>
    </source>
</evidence>
<dbReference type="OrthoDB" id="2674094at2759"/>
<sequence length="292" mass="30760">MSSPPDARSSLLDSYPPSGGLPYELRQPSPSEQVLLPLGIPSPPTGSSWGSDDSIHLPPSPTLSTTSFIPFTNKTTLALRDNNPYERSGVSPLGLLSVHGHRHGRARKNSNASTLDGSTEDTESDSNSIDAIPPSLRRWPTPFPSSTTMHKLGLRSSSLYLQEPVLESTPPPLLPPSPPPLSPPPPKARFWRRITAAVTSKLQSKTNASLTTPPQNSSPSIVPADLVMDGGSGDDVETSIEDLPMNASSTDAPQGSPLSIASPDLVAHGDGDDGGIDDSSIYTTTESGEEMN</sequence>
<reference evidence="2 3" key="1">
    <citation type="journal article" date="2012" name="BMC Genomics">
        <title>Comparative genomics of the white-rot fungi, Phanerochaete carnosa and P. chrysosporium, to elucidate the genetic basis of the distinct wood types they colonize.</title>
        <authorList>
            <person name="Suzuki H."/>
            <person name="MacDonald J."/>
            <person name="Syed K."/>
            <person name="Salamov A."/>
            <person name="Hori C."/>
            <person name="Aerts A."/>
            <person name="Henrissat B."/>
            <person name="Wiebenga A."/>
            <person name="vanKuyk P.A."/>
            <person name="Barry K."/>
            <person name="Lindquist E."/>
            <person name="LaButti K."/>
            <person name="Lapidus A."/>
            <person name="Lucas S."/>
            <person name="Coutinho P."/>
            <person name="Gong Y."/>
            <person name="Samejima M."/>
            <person name="Mahadevan R."/>
            <person name="Abou-Zaid M."/>
            <person name="de Vries R.P."/>
            <person name="Igarashi K."/>
            <person name="Yadav J.S."/>
            <person name="Grigoriev I.V."/>
            <person name="Master E.R."/>
        </authorList>
    </citation>
    <scope>NUCLEOTIDE SEQUENCE [LARGE SCALE GENOMIC DNA]</scope>
    <source>
        <strain evidence="2 3">HHB-10118-sp</strain>
    </source>
</reference>
<protein>
    <submittedName>
        <fullName evidence="2">Uncharacterized protein</fullName>
    </submittedName>
</protein>
<feature type="region of interest" description="Disordered" evidence="1">
    <location>
        <begin position="80"/>
        <end position="150"/>
    </location>
</feature>
<dbReference type="RefSeq" id="XP_007402738.1">
    <property type="nucleotide sequence ID" value="XM_007402676.1"/>
</dbReference>
<dbReference type="KEGG" id="pco:PHACADRAFT_189089"/>
<feature type="compositionally biased region" description="Pro residues" evidence="1">
    <location>
        <begin position="169"/>
        <end position="187"/>
    </location>
</feature>
<feature type="non-terminal residue" evidence="2">
    <location>
        <position position="292"/>
    </location>
</feature>
<dbReference type="STRING" id="650164.K5VPR5"/>
<dbReference type="GeneID" id="18910532"/>
<organism evidence="2 3">
    <name type="scientific">Phanerochaete carnosa (strain HHB-10118-sp)</name>
    <name type="common">White-rot fungus</name>
    <name type="synonym">Peniophora carnosa</name>
    <dbReference type="NCBI Taxonomy" id="650164"/>
    <lineage>
        <taxon>Eukaryota</taxon>
        <taxon>Fungi</taxon>
        <taxon>Dikarya</taxon>
        <taxon>Basidiomycota</taxon>
        <taxon>Agaricomycotina</taxon>
        <taxon>Agaricomycetes</taxon>
        <taxon>Polyporales</taxon>
        <taxon>Phanerochaetaceae</taxon>
        <taxon>Phanerochaete</taxon>
    </lineage>
</organism>
<feature type="region of interest" description="Disordered" evidence="1">
    <location>
        <begin position="1"/>
        <end position="68"/>
    </location>
</feature>
<feature type="compositionally biased region" description="Basic residues" evidence="1">
    <location>
        <begin position="99"/>
        <end position="108"/>
    </location>
</feature>
<dbReference type="InParanoid" id="K5VPR5"/>
<dbReference type="AlphaFoldDB" id="K5VPR5"/>
<dbReference type="HOGENOM" id="CLU_954933_0_0_1"/>
<evidence type="ECO:0000313" key="3">
    <source>
        <dbReference type="Proteomes" id="UP000008370"/>
    </source>
</evidence>
<name>K5VPR5_PHACS</name>
<accession>K5VPR5</accession>
<proteinExistence type="predicted"/>
<keyword evidence="3" id="KW-1185">Reference proteome</keyword>
<feature type="region of interest" description="Disordered" evidence="1">
    <location>
        <begin position="201"/>
        <end position="292"/>
    </location>
</feature>
<feature type="compositionally biased region" description="Polar residues" evidence="1">
    <location>
        <begin position="246"/>
        <end position="259"/>
    </location>
</feature>
<dbReference type="EMBL" id="JH930799">
    <property type="protein sequence ID" value="EKM48710.1"/>
    <property type="molecule type" value="Genomic_DNA"/>
</dbReference>
<gene>
    <name evidence="2" type="ORF">PHACADRAFT_189089</name>
</gene>
<feature type="region of interest" description="Disordered" evidence="1">
    <location>
        <begin position="166"/>
        <end position="189"/>
    </location>
</feature>
<feature type="compositionally biased region" description="Polar residues" evidence="1">
    <location>
        <begin position="201"/>
        <end position="220"/>
    </location>
</feature>